<gene>
    <name evidence="1" type="ORF">DdX_01652</name>
</gene>
<name>A0AAD4RDZ6_9BILA</name>
<organism evidence="1 2">
    <name type="scientific">Ditylenchus destructor</name>
    <dbReference type="NCBI Taxonomy" id="166010"/>
    <lineage>
        <taxon>Eukaryota</taxon>
        <taxon>Metazoa</taxon>
        <taxon>Ecdysozoa</taxon>
        <taxon>Nematoda</taxon>
        <taxon>Chromadorea</taxon>
        <taxon>Rhabditida</taxon>
        <taxon>Tylenchina</taxon>
        <taxon>Tylenchomorpha</taxon>
        <taxon>Sphaerularioidea</taxon>
        <taxon>Anguinidae</taxon>
        <taxon>Anguininae</taxon>
        <taxon>Ditylenchus</taxon>
    </lineage>
</organism>
<dbReference type="Proteomes" id="UP001201812">
    <property type="component" value="Unassembled WGS sequence"/>
</dbReference>
<dbReference type="EMBL" id="JAKKPZ010000001">
    <property type="protein sequence ID" value="KAI1729411.1"/>
    <property type="molecule type" value="Genomic_DNA"/>
</dbReference>
<keyword evidence="2" id="KW-1185">Reference proteome</keyword>
<proteinExistence type="predicted"/>
<accession>A0AAD4RDZ6</accession>
<comment type="caution">
    <text evidence="1">The sequence shown here is derived from an EMBL/GenBank/DDBJ whole genome shotgun (WGS) entry which is preliminary data.</text>
</comment>
<reference evidence="1" key="1">
    <citation type="submission" date="2022-01" db="EMBL/GenBank/DDBJ databases">
        <title>Genome Sequence Resource for Two Populations of Ditylenchus destructor, the Migratory Endoparasitic Phytonematode.</title>
        <authorList>
            <person name="Zhang H."/>
            <person name="Lin R."/>
            <person name="Xie B."/>
        </authorList>
    </citation>
    <scope>NUCLEOTIDE SEQUENCE</scope>
    <source>
        <strain evidence="1">BazhouSP</strain>
    </source>
</reference>
<sequence length="99" mass="10953">MLKDCGCLKIADCGKNRPNPQRQNCRNSAIRNCVQLRGRSLSSAQMLRISNQKMSGSLINSVLSLKVFVCLIRKEKKGKEAAVGNNRADTYLLCALVLQ</sequence>
<evidence type="ECO:0000313" key="1">
    <source>
        <dbReference type="EMBL" id="KAI1729411.1"/>
    </source>
</evidence>
<evidence type="ECO:0000313" key="2">
    <source>
        <dbReference type="Proteomes" id="UP001201812"/>
    </source>
</evidence>
<dbReference type="AlphaFoldDB" id="A0AAD4RDZ6"/>
<protein>
    <submittedName>
        <fullName evidence="1">Uncharacterized protein</fullName>
    </submittedName>
</protein>